<dbReference type="EMBL" id="JAVRRG010000087">
    <property type="protein sequence ID" value="KAK5087560.1"/>
    <property type="molecule type" value="Genomic_DNA"/>
</dbReference>
<keyword evidence="1 2" id="KW-0224">Dipeptidase</keyword>
<keyword evidence="4" id="KW-1133">Transmembrane helix</keyword>
<reference evidence="5 6" key="1">
    <citation type="submission" date="2023-08" db="EMBL/GenBank/DDBJ databases">
        <title>Black Yeasts Isolated from many extreme environments.</title>
        <authorList>
            <person name="Coleine C."/>
            <person name="Stajich J.E."/>
            <person name="Selbmann L."/>
        </authorList>
    </citation>
    <scope>NUCLEOTIDE SEQUENCE [LARGE SCALE GENOMIC DNA]</scope>
    <source>
        <strain evidence="5 6">CCFEE 5885</strain>
    </source>
</reference>
<keyword evidence="2" id="KW-0862">Zinc</keyword>
<dbReference type="Pfam" id="PF01244">
    <property type="entry name" value="Peptidase_M19"/>
    <property type="match status" value="1"/>
</dbReference>
<name>A0ABR0K5U2_9EURO</name>
<keyword evidence="2" id="KW-0482">Metalloprotease</keyword>
<proteinExistence type="inferred from homology"/>
<comment type="catalytic activity">
    <reaction evidence="2">
        <text>an L-aminoacyl-L-amino acid + H2O = 2 an L-alpha-amino acid</text>
        <dbReference type="Rhea" id="RHEA:48940"/>
        <dbReference type="ChEBI" id="CHEBI:15377"/>
        <dbReference type="ChEBI" id="CHEBI:59869"/>
        <dbReference type="ChEBI" id="CHEBI:77460"/>
        <dbReference type="EC" id="3.4.13.19"/>
    </reaction>
</comment>
<dbReference type="PANTHER" id="PTHR10443">
    <property type="entry name" value="MICROSOMAL DIPEPTIDASE"/>
    <property type="match status" value="1"/>
</dbReference>
<dbReference type="SUPFAM" id="SSF51556">
    <property type="entry name" value="Metallo-dependent hydrolases"/>
    <property type="match status" value="1"/>
</dbReference>
<dbReference type="Proteomes" id="UP001345013">
    <property type="component" value="Unassembled WGS sequence"/>
</dbReference>
<dbReference type="CDD" id="cd01301">
    <property type="entry name" value="rDP_like"/>
    <property type="match status" value="1"/>
</dbReference>
<evidence type="ECO:0000256" key="4">
    <source>
        <dbReference type="SAM" id="Phobius"/>
    </source>
</evidence>
<comment type="similarity">
    <text evidence="2">Belongs to the metallo-dependent hydrolases superfamily. Peptidase M19 family.</text>
</comment>
<accession>A0ABR0K5U2</accession>
<dbReference type="InterPro" id="IPR032466">
    <property type="entry name" value="Metal_Hydrolase"/>
</dbReference>
<protein>
    <recommendedName>
        <fullName evidence="2">Dipeptidase</fullName>
        <ecNumber evidence="2">3.4.13.19</ecNumber>
    </recommendedName>
</protein>
<keyword evidence="2" id="KW-0645">Protease</keyword>
<keyword evidence="4" id="KW-0812">Transmembrane</keyword>
<dbReference type="PANTHER" id="PTHR10443:SF12">
    <property type="entry name" value="DIPEPTIDASE"/>
    <property type="match status" value="1"/>
</dbReference>
<evidence type="ECO:0000313" key="5">
    <source>
        <dbReference type="EMBL" id="KAK5087560.1"/>
    </source>
</evidence>
<dbReference type="InterPro" id="IPR008257">
    <property type="entry name" value="Pept_M19"/>
</dbReference>
<comment type="cofactor">
    <cofactor evidence="2">
        <name>Zn(2+)</name>
        <dbReference type="ChEBI" id="CHEBI:29105"/>
    </cofactor>
</comment>
<evidence type="ECO:0000256" key="3">
    <source>
        <dbReference type="SAM" id="MobiDB-lite"/>
    </source>
</evidence>
<evidence type="ECO:0000256" key="2">
    <source>
        <dbReference type="RuleBase" id="RU341113"/>
    </source>
</evidence>
<keyword evidence="2" id="KW-0378">Hydrolase</keyword>
<sequence length="549" mass="61263">MDSAARESDPLLPSYAPAPEISQHDHHHHSQEINYGTYIDPTSTGGTPAPEQWNNRHDYPKNGGLEAGEDEEEPSRTVENTMARVFRGLFTIIFFGLVVAFVVSFLNTRNREDDPPWHDQDPHQEPQPERTIEERAGAVLSSTPLIDGHNDLAIFIRSEYKNNITNARFAREFEKGGMPLHVDLPRLRSGKVGGAFWSAFVLCPANASYDMTDSNYATAVSRTTEQIDLLRRLQEEYSSDFITTSNKVSGKESEEMLLKWRSSSRRPMFGQLSIEGLHQVPPTAPMSTLRHYFGLGVRMATLTWNCHNPFADASLVWNDFSAPMKVVNGVFRPKEGAVTHRGRQVLQEMNRLGMIIDISHTSYWTQKAVLSEDEHGKRITRAPVVFSHSSAYSICPHPRNVRDDILDLIPGSNSLVMVNFSPDFVSCVPASGEGIDASEPHFSLPEFFEKNNTLHQVARHITYMGQRIGYDYVGLGSDFDGMGEPPKGLEGVDKFPDLVAELLRMGVSDEDAGKVVGGNLLRVWRDVEDVSAKMKDEGIEPGLDDASGY</sequence>
<keyword evidence="6" id="KW-1185">Reference proteome</keyword>
<dbReference type="PROSITE" id="PS51365">
    <property type="entry name" value="RENAL_DIPEPTIDASE_2"/>
    <property type="match status" value="1"/>
</dbReference>
<dbReference type="Gene3D" id="3.20.20.140">
    <property type="entry name" value="Metal-dependent hydrolases"/>
    <property type="match status" value="1"/>
</dbReference>
<dbReference type="EC" id="3.4.13.19" evidence="2"/>
<evidence type="ECO:0000313" key="6">
    <source>
        <dbReference type="Proteomes" id="UP001345013"/>
    </source>
</evidence>
<keyword evidence="4" id="KW-0472">Membrane</keyword>
<evidence type="ECO:0000256" key="1">
    <source>
        <dbReference type="ARBA" id="ARBA00022997"/>
    </source>
</evidence>
<feature type="transmembrane region" description="Helical" evidence="4">
    <location>
        <begin position="85"/>
        <end position="106"/>
    </location>
</feature>
<gene>
    <name evidence="5" type="ORF">LTR24_006600</name>
</gene>
<feature type="region of interest" description="Disordered" evidence="3">
    <location>
        <begin position="1"/>
        <end position="76"/>
    </location>
</feature>
<organism evidence="5 6">
    <name type="scientific">Lithohypha guttulata</name>
    <dbReference type="NCBI Taxonomy" id="1690604"/>
    <lineage>
        <taxon>Eukaryota</taxon>
        <taxon>Fungi</taxon>
        <taxon>Dikarya</taxon>
        <taxon>Ascomycota</taxon>
        <taxon>Pezizomycotina</taxon>
        <taxon>Eurotiomycetes</taxon>
        <taxon>Chaetothyriomycetidae</taxon>
        <taxon>Chaetothyriales</taxon>
        <taxon>Trichomeriaceae</taxon>
        <taxon>Lithohypha</taxon>
    </lineage>
</organism>
<comment type="caution">
    <text evidence="5">The sequence shown here is derived from an EMBL/GenBank/DDBJ whole genome shotgun (WGS) entry which is preliminary data.</text>
</comment>
<feature type="region of interest" description="Disordered" evidence="3">
    <location>
        <begin position="111"/>
        <end position="130"/>
    </location>
</feature>
<keyword evidence="2" id="KW-0479">Metal-binding</keyword>